<dbReference type="RefSeq" id="WP_153587000.1">
    <property type="nucleotide sequence ID" value="NZ_WJBU01000030.1"/>
</dbReference>
<protein>
    <recommendedName>
        <fullName evidence="4">HTH luxR-type domain-containing protein</fullName>
    </recommendedName>
</protein>
<dbReference type="Proteomes" id="UP000487350">
    <property type="component" value="Unassembled WGS sequence"/>
</dbReference>
<dbReference type="SMART" id="SM00421">
    <property type="entry name" value="HTH_LUXR"/>
    <property type="match status" value="1"/>
</dbReference>
<dbReference type="PANTHER" id="PTHR44688:SF16">
    <property type="entry name" value="DNA-BINDING TRANSCRIPTIONAL ACTIVATOR DEVR_DOSR"/>
    <property type="match status" value="1"/>
</dbReference>
<dbReference type="EMBL" id="WJBU01000030">
    <property type="protein sequence ID" value="MRD49707.1"/>
    <property type="molecule type" value="Genomic_DNA"/>
</dbReference>
<evidence type="ECO:0000256" key="1">
    <source>
        <dbReference type="ARBA" id="ARBA00023015"/>
    </source>
</evidence>
<proteinExistence type="predicted"/>
<dbReference type="InterPro" id="IPR016032">
    <property type="entry name" value="Sig_transdc_resp-reg_C-effctor"/>
</dbReference>
<dbReference type="InterPro" id="IPR036388">
    <property type="entry name" value="WH-like_DNA-bd_sf"/>
</dbReference>
<keyword evidence="2" id="KW-0238">DNA-binding</keyword>
<reference evidence="5 6" key="1">
    <citation type="submission" date="2019-11" db="EMBL/GenBank/DDBJ databases">
        <title>Caenimonas koreensis gen. nov., sp. nov., isolated from activated sludge.</title>
        <authorList>
            <person name="Seung H.R."/>
        </authorList>
    </citation>
    <scope>NUCLEOTIDE SEQUENCE [LARGE SCALE GENOMIC DNA]</scope>
    <source>
        <strain evidence="5 6">EMB320</strain>
    </source>
</reference>
<evidence type="ECO:0000259" key="4">
    <source>
        <dbReference type="PROSITE" id="PS50043"/>
    </source>
</evidence>
<dbReference type="OrthoDB" id="134985at2"/>
<sequence>MHTAISAKLRPPQHPTAEIPRTALCGRILAAAGARLVLLRAPAGFGKTTAMLQVRDHLRQAGRPTAWLTLDRADNDLVRFLTSLAAALGPLVPGLPDPAQLEARGPDRLALALIDAVAAHPAPLSLFCDDFESVHDPVALAIMGELIERLPPQAQVILGTRGVPALELGRLRVRGGLLDVEPEHLRFTEAEVDVFLRQQQGLPLDPADVRRLYVTTEGWAAALRLASLSLASRKEPGRWIAGFSGSNSAVVGYLAETVLARQSDVVRDFLLRTSVLRELNPALCDVIRGREGSGAILRTIDRAQLFLTPLEGDRSQYRYHGMFAEFLRAELVHHMPQEVPAIHRAAARWFAGEDRPVPAIEHALAGDDLPFALQLLARHAQELLDQGRVRLLSRWLDPLHDRGQLDEHPMLRVVHAWAVFFARGPRAAQRLLERLESRADPDPAVRAHRMAMRPLFLMLNDRTDEALPLAEAVLAHVPSDQAFVSGFLEVTRANLALIAGRYDEALRLVDAARAHQPSHASGFNLALSEAAEGAVHLVQGRLRNAIVGLHLATNAGATDATRATNGNVLAGVPLALALYEAGQLGEAERLLAIYIPLTRGVCIPDELIVAHVVMARILAGRQDADGAERLLMELERVGHLKSLPRVVASSRLERVRLLLLQERLEQARDELDRCAAPVLWARVARLSYRANEVETYDVACARWAIRAGRPAEAIASLNAELAVARRARRERRALTLTLLLSQALYRDGQRNKSMRLLATVADTAAREGYLRAFLDEGAQMLQMVAELRAQCATRGGVELSPGTLAFLDIVAPRSSPSRSEEAAAVAGPPLGGESLSRRELQVLRLAAEGLSNTELAARLFVGETTVRTHLRSINGKLATRSRIEAIAVARRSGLIA</sequence>
<keyword evidence="6" id="KW-1185">Reference proteome</keyword>
<dbReference type="InterPro" id="IPR027417">
    <property type="entry name" value="P-loop_NTPase"/>
</dbReference>
<comment type="caution">
    <text evidence="5">The sequence shown here is derived from an EMBL/GenBank/DDBJ whole genome shotgun (WGS) entry which is preliminary data.</text>
</comment>
<dbReference type="Gene3D" id="1.10.10.10">
    <property type="entry name" value="Winged helix-like DNA-binding domain superfamily/Winged helix DNA-binding domain"/>
    <property type="match status" value="1"/>
</dbReference>
<dbReference type="SUPFAM" id="SSF52540">
    <property type="entry name" value="P-loop containing nucleoside triphosphate hydrolases"/>
    <property type="match status" value="1"/>
</dbReference>
<dbReference type="GO" id="GO:0003677">
    <property type="term" value="F:DNA binding"/>
    <property type="evidence" value="ECO:0007669"/>
    <property type="project" value="UniProtKB-KW"/>
</dbReference>
<evidence type="ECO:0000313" key="5">
    <source>
        <dbReference type="EMBL" id="MRD49707.1"/>
    </source>
</evidence>
<dbReference type="Pfam" id="PF25873">
    <property type="entry name" value="WHD_MalT"/>
    <property type="match status" value="1"/>
</dbReference>
<dbReference type="PROSITE" id="PS50043">
    <property type="entry name" value="HTH_LUXR_2"/>
    <property type="match status" value="1"/>
</dbReference>
<dbReference type="GO" id="GO:0006355">
    <property type="term" value="P:regulation of DNA-templated transcription"/>
    <property type="evidence" value="ECO:0007669"/>
    <property type="project" value="InterPro"/>
</dbReference>
<dbReference type="PRINTS" id="PR00038">
    <property type="entry name" value="HTHLUXR"/>
</dbReference>
<dbReference type="AlphaFoldDB" id="A0A844BE42"/>
<dbReference type="InterPro" id="IPR000792">
    <property type="entry name" value="Tscrpt_reg_LuxR_C"/>
</dbReference>
<dbReference type="Pfam" id="PF00196">
    <property type="entry name" value="GerE"/>
    <property type="match status" value="1"/>
</dbReference>
<dbReference type="InterPro" id="IPR059106">
    <property type="entry name" value="WHD_MalT"/>
</dbReference>
<evidence type="ECO:0000313" key="6">
    <source>
        <dbReference type="Proteomes" id="UP000487350"/>
    </source>
</evidence>
<name>A0A844BE42_9BURK</name>
<dbReference type="InterPro" id="IPR011990">
    <property type="entry name" value="TPR-like_helical_dom_sf"/>
</dbReference>
<dbReference type="SUPFAM" id="SSF46894">
    <property type="entry name" value="C-terminal effector domain of the bipartite response regulators"/>
    <property type="match status" value="1"/>
</dbReference>
<dbReference type="PANTHER" id="PTHR44688">
    <property type="entry name" value="DNA-BINDING TRANSCRIPTIONAL ACTIVATOR DEVR_DOSR"/>
    <property type="match status" value="1"/>
</dbReference>
<evidence type="ECO:0000256" key="2">
    <source>
        <dbReference type="ARBA" id="ARBA00023125"/>
    </source>
</evidence>
<keyword evidence="3" id="KW-0804">Transcription</keyword>
<dbReference type="InterPro" id="IPR041617">
    <property type="entry name" value="TPR_MalT"/>
</dbReference>
<dbReference type="CDD" id="cd06170">
    <property type="entry name" value="LuxR_C_like"/>
    <property type="match status" value="1"/>
</dbReference>
<keyword evidence="1" id="KW-0805">Transcription regulation</keyword>
<accession>A0A844BE42</accession>
<dbReference type="Gene3D" id="1.25.40.10">
    <property type="entry name" value="Tetratricopeptide repeat domain"/>
    <property type="match status" value="1"/>
</dbReference>
<dbReference type="SUPFAM" id="SSF48452">
    <property type="entry name" value="TPR-like"/>
    <property type="match status" value="1"/>
</dbReference>
<evidence type="ECO:0000256" key="3">
    <source>
        <dbReference type="ARBA" id="ARBA00023163"/>
    </source>
</evidence>
<dbReference type="Pfam" id="PF17874">
    <property type="entry name" value="TPR_MalT"/>
    <property type="match status" value="1"/>
</dbReference>
<gene>
    <name evidence="5" type="ORF">GHT07_20760</name>
</gene>
<feature type="domain" description="HTH luxR-type" evidence="4">
    <location>
        <begin position="828"/>
        <end position="893"/>
    </location>
</feature>
<organism evidence="5 6">
    <name type="scientific">Caenimonas koreensis DSM 17982</name>
    <dbReference type="NCBI Taxonomy" id="1121255"/>
    <lineage>
        <taxon>Bacteria</taxon>
        <taxon>Pseudomonadati</taxon>
        <taxon>Pseudomonadota</taxon>
        <taxon>Betaproteobacteria</taxon>
        <taxon>Burkholderiales</taxon>
        <taxon>Comamonadaceae</taxon>
        <taxon>Caenimonas</taxon>
    </lineage>
</organism>